<accession>A0AAN8IDN9</accession>
<proteinExistence type="predicted"/>
<feature type="compositionally biased region" description="Low complexity" evidence="1">
    <location>
        <begin position="83"/>
        <end position="105"/>
    </location>
</feature>
<organism evidence="3 4">
    <name type="scientific">Trichostrongylus colubriformis</name>
    <name type="common">Black scour worm</name>
    <dbReference type="NCBI Taxonomy" id="6319"/>
    <lineage>
        <taxon>Eukaryota</taxon>
        <taxon>Metazoa</taxon>
        <taxon>Ecdysozoa</taxon>
        <taxon>Nematoda</taxon>
        <taxon>Chromadorea</taxon>
        <taxon>Rhabditida</taxon>
        <taxon>Rhabditina</taxon>
        <taxon>Rhabditomorpha</taxon>
        <taxon>Strongyloidea</taxon>
        <taxon>Trichostrongylidae</taxon>
        <taxon>Trichostrongylus</taxon>
    </lineage>
</organism>
<dbReference type="Proteomes" id="UP001331761">
    <property type="component" value="Unassembled WGS sequence"/>
</dbReference>
<feature type="signal peptide" evidence="2">
    <location>
        <begin position="1"/>
        <end position="18"/>
    </location>
</feature>
<dbReference type="AlphaFoldDB" id="A0AAN8IDN9"/>
<evidence type="ECO:0000256" key="2">
    <source>
        <dbReference type="SAM" id="SignalP"/>
    </source>
</evidence>
<keyword evidence="4" id="KW-1185">Reference proteome</keyword>
<protein>
    <submittedName>
        <fullName evidence="3">Uncharacterized protein</fullName>
    </submittedName>
</protein>
<evidence type="ECO:0000313" key="4">
    <source>
        <dbReference type="Proteomes" id="UP001331761"/>
    </source>
</evidence>
<dbReference type="EMBL" id="WIXE01018711">
    <property type="protein sequence ID" value="KAK5970694.1"/>
    <property type="molecule type" value="Genomic_DNA"/>
</dbReference>
<evidence type="ECO:0000313" key="3">
    <source>
        <dbReference type="EMBL" id="KAK5970694.1"/>
    </source>
</evidence>
<keyword evidence="2" id="KW-0732">Signal</keyword>
<sequence length="131" mass="14152">MRSFALCLLLAITALSMADCGCGAKCAIYSDASKCTRCCTATVKRSLSRSTPPRSHRFLLPPQLGNPIRIPMWLAAAASSYSSSSSSSASAASAASSQKHSLLPASRHRRHRRVSRRLLDQILSESMDRNI</sequence>
<evidence type="ECO:0000256" key="1">
    <source>
        <dbReference type="SAM" id="MobiDB-lite"/>
    </source>
</evidence>
<name>A0AAN8IDN9_TRICO</name>
<reference evidence="3 4" key="1">
    <citation type="submission" date="2019-10" db="EMBL/GenBank/DDBJ databases">
        <title>Assembly and Annotation for the nematode Trichostrongylus colubriformis.</title>
        <authorList>
            <person name="Martin J."/>
        </authorList>
    </citation>
    <scope>NUCLEOTIDE SEQUENCE [LARGE SCALE GENOMIC DNA]</scope>
    <source>
        <strain evidence="3">G859</strain>
        <tissue evidence="3">Whole worm</tissue>
    </source>
</reference>
<feature type="region of interest" description="Disordered" evidence="1">
    <location>
        <begin position="83"/>
        <end position="114"/>
    </location>
</feature>
<comment type="caution">
    <text evidence="3">The sequence shown here is derived from an EMBL/GenBank/DDBJ whole genome shotgun (WGS) entry which is preliminary data.</text>
</comment>
<feature type="chain" id="PRO_5042868868" evidence="2">
    <location>
        <begin position="19"/>
        <end position="131"/>
    </location>
</feature>
<gene>
    <name evidence="3" type="ORF">GCK32_008527</name>
</gene>